<evidence type="ECO:0000313" key="1">
    <source>
        <dbReference type="EMBL" id="CAB4618937.1"/>
    </source>
</evidence>
<proteinExistence type="predicted"/>
<dbReference type="Gene3D" id="3.40.830.10">
    <property type="entry name" value="LigB-like"/>
    <property type="match status" value="1"/>
</dbReference>
<dbReference type="EMBL" id="CAEZVB010000019">
    <property type="protein sequence ID" value="CAB4618937.1"/>
    <property type="molecule type" value="Genomic_DNA"/>
</dbReference>
<reference evidence="3" key="1">
    <citation type="submission" date="2020-05" db="EMBL/GenBank/DDBJ databases">
        <authorList>
            <person name="Chiriac C."/>
            <person name="Salcher M."/>
            <person name="Ghai R."/>
            <person name="Kavagutti S V."/>
        </authorList>
    </citation>
    <scope>NUCLEOTIDE SEQUENCE</scope>
</reference>
<evidence type="ECO:0000313" key="3">
    <source>
        <dbReference type="EMBL" id="CAB4908455.1"/>
    </source>
</evidence>
<dbReference type="AlphaFoldDB" id="A0A6J7GUW5"/>
<name>A0A6J7GUW5_9ZZZZ</name>
<sequence>MISAVVFIPAAPLMCPDIDVEALLADERAASIELVAELQQNAEQIIVIGSGESTTWFEQGGIGNTRAFGGVSHYVIGSGRDEMPQALTVGACVVSAAGWAGAVKALVVDTETTAEQRGVLAKELIAKSDDLRTLIVAVGDGSATRTEKAPGYIQPDALDFDAAVVHAIENGDSAAIVAIEQSTADRLWCRGLPTWQVVAQAIGHAEGTLVLESSPFGVNYLVAAWRV</sequence>
<evidence type="ECO:0000313" key="2">
    <source>
        <dbReference type="EMBL" id="CAB4658335.1"/>
    </source>
</evidence>
<accession>A0A6J7GUW5</accession>
<dbReference type="EMBL" id="CAEZWR010000029">
    <property type="protein sequence ID" value="CAB4658335.1"/>
    <property type="molecule type" value="Genomic_DNA"/>
</dbReference>
<organism evidence="3">
    <name type="scientific">freshwater metagenome</name>
    <dbReference type="NCBI Taxonomy" id="449393"/>
    <lineage>
        <taxon>unclassified sequences</taxon>
        <taxon>metagenomes</taxon>
        <taxon>ecological metagenomes</taxon>
    </lineage>
</organism>
<protein>
    <submittedName>
        <fullName evidence="3">Unannotated protein</fullName>
    </submittedName>
</protein>
<gene>
    <name evidence="1" type="ORF">UFOPK1908_00604</name>
    <name evidence="2" type="ORF">UFOPK2282_00378</name>
    <name evidence="3" type="ORF">UFOPK3576_00935</name>
</gene>
<dbReference type="EMBL" id="CAFBMO010000035">
    <property type="protein sequence ID" value="CAB4908455.1"/>
    <property type="molecule type" value="Genomic_DNA"/>
</dbReference>